<evidence type="ECO:0000256" key="4">
    <source>
        <dbReference type="ARBA" id="ARBA00012142"/>
    </source>
</evidence>
<comment type="cofactor">
    <cofactor evidence="1">
        <name>K(+)</name>
        <dbReference type="ChEBI" id="CHEBI:29103"/>
    </cofactor>
</comment>
<dbReference type="SUPFAM" id="SSF51621">
    <property type="entry name" value="Phosphoenolpyruvate/pyruvate domain"/>
    <property type="match status" value="1"/>
</dbReference>
<evidence type="ECO:0000259" key="14">
    <source>
        <dbReference type="Pfam" id="PF00224"/>
    </source>
</evidence>
<dbReference type="GO" id="GO:0016301">
    <property type="term" value="F:kinase activity"/>
    <property type="evidence" value="ECO:0007669"/>
    <property type="project" value="UniProtKB-KW"/>
</dbReference>
<keyword evidence="9" id="KW-0067">ATP-binding</keyword>
<keyword evidence="16" id="KW-1185">Reference proteome</keyword>
<reference evidence="15" key="1">
    <citation type="submission" date="2023-05" db="EMBL/GenBank/DDBJ databases">
        <title>Genome and transcriptome analyses reveal genes involved in the formation of fine ridges on petal epidermal cells in Hibiscus trionum.</title>
        <authorList>
            <person name="Koshimizu S."/>
            <person name="Masuda S."/>
            <person name="Ishii T."/>
            <person name="Shirasu K."/>
            <person name="Hoshino A."/>
            <person name="Arita M."/>
        </authorList>
    </citation>
    <scope>NUCLEOTIDE SEQUENCE</scope>
    <source>
        <strain evidence="15">Hamamatsu line</strain>
    </source>
</reference>
<dbReference type="GO" id="GO:0000287">
    <property type="term" value="F:magnesium ion binding"/>
    <property type="evidence" value="ECO:0007669"/>
    <property type="project" value="InterPro"/>
</dbReference>
<evidence type="ECO:0000256" key="13">
    <source>
        <dbReference type="SAM" id="MobiDB-lite"/>
    </source>
</evidence>
<dbReference type="GO" id="GO:0030955">
    <property type="term" value="F:potassium ion binding"/>
    <property type="evidence" value="ECO:0007669"/>
    <property type="project" value="InterPro"/>
</dbReference>
<dbReference type="FunFam" id="3.20.20.60:FF:000051">
    <property type="entry name" value="Pyruvate kinase family protein"/>
    <property type="match status" value="1"/>
</dbReference>
<dbReference type="InterPro" id="IPR011037">
    <property type="entry name" value="Pyrv_Knase-like_insert_dom_sf"/>
</dbReference>
<feature type="domain" description="Pyruvate kinase barrel" evidence="14">
    <location>
        <begin position="488"/>
        <end position="713"/>
    </location>
</feature>
<proteinExistence type="inferred from homology"/>
<feature type="domain" description="Pyruvate kinase barrel" evidence="14">
    <location>
        <begin position="267"/>
        <end position="351"/>
    </location>
</feature>
<dbReference type="Gene3D" id="3.20.20.60">
    <property type="entry name" value="Phosphoenolpyruvate-binding domains"/>
    <property type="match status" value="2"/>
</dbReference>
<evidence type="ECO:0000256" key="5">
    <source>
        <dbReference type="ARBA" id="ARBA00022679"/>
    </source>
</evidence>
<evidence type="ECO:0000256" key="11">
    <source>
        <dbReference type="ARBA" id="ARBA00023152"/>
    </source>
</evidence>
<keyword evidence="10" id="KW-0460">Magnesium</keyword>
<organism evidence="15 16">
    <name type="scientific">Hibiscus trionum</name>
    <name type="common">Flower of an hour</name>
    <dbReference type="NCBI Taxonomy" id="183268"/>
    <lineage>
        <taxon>Eukaryota</taxon>
        <taxon>Viridiplantae</taxon>
        <taxon>Streptophyta</taxon>
        <taxon>Embryophyta</taxon>
        <taxon>Tracheophyta</taxon>
        <taxon>Spermatophyta</taxon>
        <taxon>Magnoliopsida</taxon>
        <taxon>eudicotyledons</taxon>
        <taxon>Gunneridae</taxon>
        <taxon>Pentapetalae</taxon>
        <taxon>rosids</taxon>
        <taxon>malvids</taxon>
        <taxon>Malvales</taxon>
        <taxon>Malvaceae</taxon>
        <taxon>Malvoideae</taxon>
        <taxon>Hibiscus</taxon>
    </lineage>
</organism>
<dbReference type="Proteomes" id="UP001165190">
    <property type="component" value="Unassembled WGS sequence"/>
</dbReference>
<dbReference type="EC" id="2.7.1.40" evidence="4"/>
<protein>
    <recommendedName>
        <fullName evidence="4">pyruvate kinase</fullName>
        <ecNumber evidence="4">2.7.1.40</ecNumber>
    </recommendedName>
</protein>
<accession>A0A9W7HFI5</accession>
<keyword evidence="5" id="KW-0808">Transferase</keyword>
<evidence type="ECO:0000256" key="1">
    <source>
        <dbReference type="ARBA" id="ARBA00001958"/>
    </source>
</evidence>
<feature type="region of interest" description="Disordered" evidence="13">
    <location>
        <begin position="63"/>
        <end position="87"/>
    </location>
</feature>
<dbReference type="Pfam" id="PF00224">
    <property type="entry name" value="PK"/>
    <property type="match status" value="2"/>
</dbReference>
<evidence type="ECO:0000313" key="15">
    <source>
        <dbReference type="EMBL" id="GMI76471.1"/>
    </source>
</evidence>
<evidence type="ECO:0000256" key="3">
    <source>
        <dbReference type="ARBA" id="ARBA00008663"/>
    </source>
</evidence>
<name>A0A9W7HFI5_HIBTR</name>
<comment type="similarity">
    <text evidence="3">Belongs to the pyruvate kinase family.</text>
</comment>
<evidence type="ECO:0000256" key="6">
    <source>
        <dbReference type="ARBA" id="ARBA00022723"/>
    </source>
</evidence>
<evidence type="ECO:0000256" key="2">
    <source>
        <dbReference type="ARBA" id="ARBA00004997"/>
    </source>
</evidence>
<dbReference type="EMBL" id="BSYR01000012">
    <property type="protein sequence ID" value="GMI76471.1"/>
    <property type="molecule type" value="Genomic_DNA"/>
</dbReference>
<dbReference type="AlphaFoldDB" id="A0A9W7HFI5"/>
<dbReference type="SUPFAM" id="SSF50800">
    <property type="entry name" value="PK beta-barrel domain-like"/>
    <property type="match status" value="1"/>
</dbReference>
<keyword evidence="11" id="KW-0324">Glycolysis</keyword>
<dbReference type="InterPro" id="IPR001697">
    <property type="entry name" value="Pyr_Knase"/>
</dbReference>
<dbReference type="GO" id="GO:0005524">
    <property type="term" value="F:ATP binding"/>
    <property type="evidence" value="ECO:0007669"/>
    <property type="project" value="UniProtKB-KW"/>
</dbReference>
<comment type="pathway">
    <text evidence="2">Carbohydrate degradation; glycolysis; pyruvate from D-glyceraldehyde 3-phosphate: step 5/5.</text>
</comment>
<dbReference type="PANTHER" id="PTHR11817">
    <property type="entry name" value="PYRUVATE KINASE"/>
    <property type="match status" value="1"/>
</dbReference>
<dbReference type="OrthoDB" id="1881597at2759"/>
<dbReference type="InterPro" id="IPR015813">
    <property type="entry name" value="Pyrv/PenolPyrv_kinase-like_dom"/>
</dbReference>
<dbReference type="InterPro" id="IPR040442">
    <property type="entry name" value="Pyrv_kinase-like_dom_sf"/>
</dbReference>
<sequence length="750" mass="82827">MTASIVTNHKALRHAIHTADVSEFRLCNQRGMLAYLPCRLNARQSMKTAPLWPKLRNTLTRKTTPFAIPNGNDESQRSSSHACSDDQVLMPSESSYCSSDLYEEAVDSLQESGSGVFQVVEHTVNLASLLDKLKAVHLHVLASEQWNASTLKLCHKNYMDSATNLIHYLALKCLDIEPLKEDLALISLLNLEMVNSSVLASLTTSIELLENLQLKSVRTNKKVSAEICTQEKLDQQKKGHFRIDTLRMKAYSNRELLLGPLQGSKLNHIMTTVGEEALESETLIADLIKAGTSIIRVNCAHGSPESWSEIIRRVKRSSQMLEAPCQILMDLAGPKLRTDDLKPGPCVVKVSPKKDATRNVIFPAQVWLSHKDAGAPPAHLSPDAVLFIDDQKFFSETKVGETLRFIDARGKKRMLKISKVFHVFSGTGFMAESTRTAYVSSGTELYIKRKKDRFPVGKVVDVPARESFIRLRVGDLLIISRDGTCDQDNSFGRTSGTHRITCSSGYLFDAVKPGERIAFDDGKIWGVIKGTSISEIVVSITHAGLRGTKLGSQKSINIPDSNVKFEGVTSKDLVDLEFVASHADMVGVSFVRDTRDIIVLRQELEKRKLQNLGIVLKIETKSGFEKLPLLLLEAMKSSNPLGVMIARGDLAVECGWERLADIQDEILSISVAAHIPVIWATQVLESLVKSGVPTRAEITDVASARRASCIMLNKGRHIVEAVSTLDNILNSNSKQMKAEVKSLVPSSHLF</sequence>
<gene>
    <name evidence="15" type="ORF">HRI_001316400</name>
</gene>
<dbReference type="GO" id="GO:0004743">
    <property type="term" value="F:pyruvate kinase activity"/>
    <property type="evidence" value="ECO:0007669"/>
    <property type="project" value="UniProtKB-EC"/>
</dbReference>
<evidence type="ECO:0000256" key="12">
    <source>
        <dbReference type="ARBA" id="ARBA00023317"/>
    </source>
</evidence>
<keyword evidence="8" id="KW-0418">Kinase</keyword>
<evidence type="ECO:0000313" key="16">
    <source>
        <dbReference type="Proteomes" id="UP001165190"/>
    </source>
</evidence>
<evidence type="ECO:0000256" key="8">
    <source>
        <dbReference type="ARBA" id="ARBA00022777"/>
    </source>
</evidence>
<evidence type="ECO:0000256" key="9">
    <source>
        <dbReference type="ARBA" id="ARBA00022840"/>
    </source>
</evidence>
<keyword evidence="6" id="KW-0479">Metal-binding</keyword>
<evidence type="ECO:0000256" key="10">
    <source>
        <dbReference type="ARBA" id="ARBA00022842"/>
    </source>
</evidence>
<evidence type="ECO:0000256" key="7">
    <source>
        <dbReference type="ARBA" id="ARBA00022741"/>
    </source>
</evidence>
<comment type="caution">
    <text evidence="15">The sequence shown here is derived from an EMBL/GenBank/DDBJ whole genome shotgun (WGS) entry which is preliminary data.</text>
</comment>
<keyword evidence="7" id="KW-0547">Nucleotide-binding</keyword>
<keyword evidence="12" id="KW-0670">Pyruvate</keyword>
<dbReference type="InterPro" id="IPR015793">
    <property type="entry name" value="Pyrv_Knase_brl"/>
</dbReference>